<proteinExistence type="predicted"/>
<dbReference type="Proteomes" id="UP001212803">
    <property type="component" value="Chromosome"/>
</dbReference>
<dbReference type="EMBL" id="CP115149">
    <property type="protein sequence ID" value="WBL36174.1"/>
    <property type="molecule type" value="Genomic_DNA"/>
</dbReference>
<dbReference type="InterPro" id="IPR051785">
    <property type="entry name" value="MMCE/EMCE_epimerase"/>
</dbReference>
<dbReference type="PANTHER" id="PTHR43048">
    <property type="entry name" value="METHYLMALONYL-COA EPIMERASE"/>
    <property type="match status" value="1"/>
</dbReference>
<gene>
    <name evidence="3" type="ORF">O0235_00705</name>
</gene>
<dbReference type="PANTHER" id="PTHR43048:SF3">
    <property type="entry name" value="METHYLMALONYL-COA EPIMERASE, MITOCHONDRIAL"/>
    <property type="match status" value="1"/>
</dbReference>
<protein>
    <submittedName>
        <fullName evidence="3">VOC family protein</fullName>
    </submittedName>
</protein>
<evidence type="ECO:0000313" key="3">
    <source>
        <dbReference type="EMBL" id="WBL36174.1"/>
    </source>
</evidence>
<keyword evidence="1" id="KW-0479">Metal-binding</keyword>
<dbReference type="SUPFAM" id="SSF54593">
    <property type="entry name" value="Glyoxalase/Bleomycin resistance protein/Dihydroxybiphenyl dioxygenase"/>
    <property type="match status" value="1"/>
</dbReference>
<accession>A0ABY7M6M6</accession>
<sequence length="140" mass="14731">MDGIGATHIDHIVIASNDSGAVAETFRRNLGLEIKRTMTRPGTGAQLAFAKLQEVVLEFAGPPEPKPGEEVRARLWGLVLAVRDIRAAVERLRAFGCEVGEPKPAVQPGALIATVKTGTHGVPFALIQYDAIPPATGASA</sequence>
<evidence type="ECO:0000256" key="1">
    <source>
        <dbReference type="ARBA" id="ARBA00022723"/>
    </source>
</evidence>
<dbReference type="InterPro" id="IPR029068">
    <property type="entry name" value="Glyas_Bleomycin-R_OHBP_Dase"/>
</dbReference>
<dbReference type="RefSeq" id="WP_270056699.1">
    <property type="nucleotide sequence ID" value="NZ_CP115149.1"/>
</dbReference>
<feature type="domain" description="VOC" evidence="2">
    <location>
        <begin position="8"/>
        <end position="129"/>
    </location>
</feature>
<name>A0ABY7M6M6_9CHLR</name>
<keyword evidence="4" id="KW-1185">Reference proteome</keyword>
<dbReference type="Gene3D" id="3.10.180.10">
    <property type="entry name" value="2,3-Dihydroxybiphenyl 1,2-Dioxygenase, domain 1"/>
    <property type="match status" value="1"/>
</dbReference>
<dbReference type="PROSITE" id="PS51819">
    <property type="entry name" value="VOC"/>
    <property type="match status" value="1"/>
</dbReference>
<dbReference type="Pfam" id="PF00903">
    <property type="entry name" value="Glyoxalase"/>
    <property type="match status" value="1"/>
</dbReference>
<dbReference type="InterPro" id="IPR004360">
    <property type="entry name" value="Glyas_Fos-R_dOase_dom"/>
</dbReference>
<dbReference type="InterPro" id="IPR037523">
    <property type="entry name" value="VOC_core"/>
</dbReference>
<organism evidence="3 4">
    <name type="scientific">Tepidiforma flava</name>
    <dbReference type="NCBI Taxonomy" id="3004094"/>
    <lineage>
        <taxon>Bacteria</taxon>
        <taxon>Bacillati</taxon>
        <taxon>Chloroflexota</taxon>
        <taxon>Tepidiformia</taxon>
        <taxon>Tepidiformales</taxon>
        <taxon>Tepidiformaceae</taxon>
        <taxon>Tepidiforma</taxon>
    </lineage>
</organism>
<evidence type="ECO:0000313" key="4">
    <source>
        <dbReference type="Proteomes" id="UP001212803"/>
    </source>
</evidence>
<evidence type="ECO:0000259" key="2">
    <source>
        <dbReference type="PROSITE" id="PS51819"/>
    </source>
</evidence>
<reference evidence="3 4" key="1">
    <citation type="journal article" date="2023" name="ISME J.">
        <title>Thermophilic Dehalococcoidia with unusual traits shed light on an unexpected past.</title>
        <authorList>
            <person name="Palmer M."/>
            <person name="Covington J.K."/>
            <person name="Zhou E.M."/>
            <person name="Thomas S.C."/>
            <person name="Habib N."/>
            <person name="Seymour C.O."/>
            <person name="Lai D."/>
            <person name="Johnston J."/>
            <person name="Hashimi A."/>
            <person name="Jiao J.Y."/>
            <person name="Muok A.R."/>
            <person name="Liu L."/>
            <person name="Xian W.D."/>
            <person name="Zhi X.Y."/>
            <person name="Li M.M."/>
            <person name="Silva L.P."/>
            <person name="Bowen B.P."/>
            <person name="Louie K."/>
            <person name="Briegel A."/>
            <person name="Pett-Ridge J."/>
            <person name="Weber P.K."/>
            <person name="Tocheva E.I."/>
            <person name="Woyke T."/>
            <person name="Northen T.R."/>
            <person name="Mayali X."/>
            <person name="Li W.J."/>
            <person name="Hedlund B.P."/>
        </authorList>
    </citation>
    <scope>NUCLEOTIDE SEQUENCE [LARGE SCALE GENOMIC DNA]</scope>
    <source>
        <strain evidence="3 4">YIM 72310</strain>
    </source>
</reference>